<dbReference type="Pfam" id="PF07702">
    <property type="entry name" value="UTRA"/>
    <property type="match status" value="1"/>
</dbReference>
<dbReference type="SUPFAM" id="SSF46785">
    <property type="entry name" value="Winged helix' DNA-binding domain"/>
    <property type="match status" value="1"/>
</dbReference>
<evidence type="ECO:0000256" key="1">
    <source>
        <dbReference type="ARBA" id="ARBA00023015"/>
    </source>
</evidence>
<dbReference type="SMART" id="SM00345">
    <property type="entry name" value="HTH_GNTR"/>
    <property type="match status" value="1"/>
</dbReference>
<keyword evidence="2" id="KW-0238">DNA-binding</keyword>
<accession>A0A974SJV8</accession>
<dbReference type="RefSeq" id="WP_203193748.1">
    <property type="nucleotide sequence ID" value="NZ_CP063362.1"/>
</dbReference>
<dbReference type="InterPro" id="IPR011663">
    <property type="entry name" value="UTRA"/>
</dbReference>
<reference evidence="5 6" key="1">
    <citation type="submission" date="2020-10" db="EMBL/GenBank/DDBJ databases">
        <title>Degradation of 1,4-Dioxane by Xanthobacter sp. YN2, via a Novel Group-2 Soluble Di-Iron Monooxygenase.</title>
        <authorList>
            <person name="Ma F."/>
            <person name="Wang Y."/>
            <person name="Yang J."/>
            <person name="Guo H."/>
            <person name="Su D."/>
            <person name="Yu L."/>
        </authorList>
    </citation>
    <scope>NUCLEOTIDE SEQUENCE [LARGE SCALE GENOMIC DNA]</scope>
    <source>
        <strain evidence="5 6">YN2</strain>
    </source>
</reference>
<dbReference type="EMBL" id="CP063362">
    <property type="protein sequence ID" value="QRG06833.1"/>
    <property type="molecule type" value="Genomic_DNA"/>
</dbReference>
<dbReference type="InterPro" id="IPR036390">
    <property type="entry name" value="WH_DNA-bd_sf"/>
</dbReference>
<dbReference type="GO" id="GO:0003677">
    <property type="term" value="F:DNA binding"/>
    <property type="evidence" value="ECO:0007669"/>
    <property type="project" value="UniProtKB-KW"/>
</dbReference>
<dbReference type="CDD" id="cd07377">
    <property type="entry name" value="WHTH_GntR"/>
    <property type="match status" value="1"/>
</dbReference>
<evidence type="ECO:0000259" key="4">
    <source>
        <dbReference type="PROSITE" id="PS50949"/>
    </source>
</evidence>
<dbReference type="Gene3D" id="3.40.1410.10">
    <property type="entry name" value="Chorismate lyase-like"/>
    <property type="match status" value="1"/>
</dbReference>
<dbReference type="GO" id="GO:0003700">
    <property type="term" value="F:DNA-binding transcription factor activity"/>
    <property type="evidence" value="ECO:0007669"/>
    <property type="project" value="InterPro"/>
</dbReference>
<evidence type="ECO:0000256" key="2">
    <source>
        <dbReference type="ARBA" id="ARBA00023125"/>
    </source>
</evidence>
<sequence length="258" mass="28181">MTQSSPQPLGAGQPRYHALAQTLIDDITSGRYAVGSLLPTEHELCAQFGVSRHTVREAIRRLADLGLVTRQPGVGTRVRAMKSASRYVHSSTGSGDLFQYVRDVKLVVAQQIEVIADEDLAELLECQPGQAWLKVAGERRVAGEDQPIALSEVFIMWPYRDVLKGVNAPDLPLYAMIEQRYGVVVTEVRQQISAVAIDEESARVLGVEPGTAGLRVIRKYLNAAGNIMEVAVNLHPGDRFSHSMTLRLESDQAPGRGA</sequence>
<dbReference type="KEGG" id="xdi:EZH22_28960"/>
<dbReference type="PRINTS" id="PR00035">
    <property type="entry name" value="HTHGNTR"/>
</dbReference>
<organism evidence="5 6">
    <name type="scientific">Xanthobacter dioxanivorans</name>
    <dbReference type="NCBI Taxonomy" id="2528964"/>
    <lineage>
        <taxon>Bacteria</taxon>
        <taxon>Pseudomonadati</taxon>
        <taxon>Pseudomonadota</taxon>
        <taxon>Alphaproteobacteria</taxon>
        <taxon>Hyphomicrobiales</taxon>
        <taxon>Xanthobacteraceae</taxon>
        <taxon>Xanthobacter</taxon>
    </lineage>
</organism>
<dbReference type="AlphaFoldDB" id="A0A974SJV8"/>
<keyword evidence="1" id="KW-0805">Transcription regulation</keyword>
<evidence type="ECO:0000313" key="5">
    <source>
        <dbReference type="EMBL" id="QRG06833.1"/>
    </source>
</evidence>
<dbReference type="PANTHER" id="PTHR44846">
    <property type="entry name" value="MANNOSYL-D-GLYCERATE TRANSPORT/METABOLISM SYSTEM REPRESSOR MNGR-RELATED"/>
    <property type="match status" value="1"/>
</dbReference>
<evidence type="ECO:0000256" key="3">
    <source>
        <dbReference type="ARBA" id="ARBA00023163"/>
    </source>
</evidence>
<dbReference type="Proteomes" id="UP000596427">
    <property type="component" value="Chromosome"/>
</dbReference>
<dbReference type="InterPro" id="IPR036388">
    <property type="entry name" value="WH-like_DNA-bd_sf"/>
</dbReference>
<dbReference type="Pfam" id="PF00392">
    <property type="entry name" value="GntR"/>
    <property type="match status" value="1"/>
</dbReference>
<name>A0A974SJV8_9HYPH</name>
<dbReference type="PANTHER" id="PTHR44846:SF17">
    <property type="entry name" value="GNTR-FAMILY TRANSCRIPTIONAL REGULATOR"/>
    <property type="match status" value="1"/>
</dbReference>
<dbReference type="GO" id="GO:0045892">
    <property type="term" value="P:negative regulation of DNA-templated transcription"/>
    <property type="evidence" value="ECO:0007669"/>
    <property type="project" value="TreeGrafter"/>
</dbReference>
<gene>
    <name evidence="5" type="ORF">EZH22_28960</name>
</gene>
<dbReference type="PROSITE" id="PS50949">
    <property type="entry name" value="HTH_GNTR"/>
    <property type="match status" value="1"/>
</dbReference>
<feature type="domain" description="HTH gntR-type" evidence="4">
    <location>
        <begin position="13"/>
        <end position="81"/>
    </location>
</feature>
<evidence type="ECO:0000313" key="6">
    <source>
        <dbReference type="Proteomes" id="UP000596427"/>
    </source>
</evidence>
<dbReference type="InterPro" id="IPR050679">
    <property type="entry name" value="Bact_HTH_transcr_reg"/>
</dbReference>
<keyword evidence="6" id="KW-1185">Reference proteome</keyword>
<protein>
    <submittedName>
        <fullName evidence="5">GntR family transcriptional regulator</fullName>
    </submittedName>
</protein>
<dbReference type="Gene3D" id="1.10.10.10">
    <property type="entry name" value="Winged helix-like DNA-binding domain superfamily/Winged helix DNA-binding domain"/>
    <property type="match status" value="1"/>
</dbReference>
<dbReference type="SUPFAM" id="SSF64288">
    <property type="entry name" value="Chorismate lyase-like"/>
    <property type="match status" value="1"/>
</dbReference>
<proteinExistence type="predicted"/>
<dbReference type="SMART" id="SM00866">
    <property type="entry name" value="UTRA"/>
    <property type="match status" value="1"/>
</dbReference>
<keyword evidence="3" id="KW-0804">Transcription</keyword>
<dbReference type="InterPro" id="IPR000524">
    <property type="entry name" value="Tscrpt_reg_HTH_GntR"/>
</dbReference>
<dbReference type="InterPro" id="IPR028978">
    <property type="entry name" value="Chorismate_lyase_/UTRA_dom_sf"/>
</dbReference>